<dbReference type="InterPro" id="IPR015943">
    <property type="entry name" value="WD40/YVTN_repeat-like_dom_sf"/>
</dbReference>
<reference evidence="1 2" key="1">
    <citation type="submission" date="2019-03" db="EMBL/GenBank/DDBJ databases">
        <title>Single cell metagenomics reveals metabolic interactions within the superorganism composed of flagellate Streblomastix strix and complex community of Bacteroidetes bacteria on its surface.</title>
        <authorList>
            <person name="Treitli S.C."/>
            <person name="Kolisko M."/>
            <person name="Husnik F."/>
            <person name="Keeling P."/>
            <person name="Hampl V."/>
        </authorList>
    </citation>
    <scope>NUCLEOTIDE SEQUENCE [LARGE SCALE GENOMIC DNA]</scope>
    <source>
        <strain evidence="1">ST1C</strain>
    </source>
</reference>
<organism evidence="1 2">
    <name type="scientific">Streblomastix strix</name>
    <dbReference type="NCBI Taxonomy" id="222440"/>
    <lineage>
        <taxon>Eukaryota</taxon>
        <taxon>Metamonada</taxon>
        <taxon>Preaxostyla</taxon>
        <taxon>Oxymonadida</taxon>
        <taxon>Streblomastigidae</taxon>
        <taxon>Streblomastix</taxon>
    </lineage>
</organism>
<dbReference type="Gene3D" id="2.130.10.10">
    <property type="entry name" value="YVTN repeat-like/Quinoprotein amine dehydrogenase"/>
    <property type="match status" value="1"/>
</dbReference>
<dbReference type="EMBL" id="SNRW01003726">
    <property type="protein sequence ID" value="KAA6389065.1"/>
    <property type="molecule type" value="Genomic_DNA"/>
</dbReference>
<dbReference type="PANTHER" id="PTHR13950">
    <property type="entry name" value="RABCONNECTIN-RELATED"/>
    <property type="match status" value="1"/>
</dbReference>
<dbReference type="OrthoDB" id="342131at2759"/>
<name>A0A5J4W2F2_9EUKA</name>
<evidence type="ECO:0000313" key="1">
    <source>
        <dbReference type="EMBL" id="KAA6389065.1"/>
    </source>
</evidence>
<dbReference type="GO" id="GO:0007035">
    <property type="term" value="P:vacuolar acidification"/>
    <property type="evidence" value="ECO:0007669"/>
    <property type="project" value="TreeGrafter"/>
</dbReference>
<dbReference type="GO" id="GO:0043291">
    <property type="term" value="C:RAVE complex"/>
    <property type="evidence" value="ECO:0007669"/>
    <property type="project" value="TreeGrafter"/>
</dbReference>
<dbReference type="SUPFAM" id="SSF50978">
    <property type="entry name" value="WD40 repeat-like"/>
    <property type="match status" value="1"/>
</dbReference>
<sequence length="294" mass="32592">MLQVGSSGAPNKGTSFRVLHICGERMIALAAGKSIMLEFSSVWPACMLGGHEKDITCFDWSQTNGKVVSCSRGSIIIHEPYNIQDKQELSWRVFFHLNLPLDDPPITYVAWNHQGTKFCTASGGCLIIWSISLTRNNNLFNQQNQATTISLANLSTASSFIKPAQYEIEAYILACGLPSPVRQLAWDPSDIFIASCCENEKVVELWWSQKQHFTGSDIFQPNFCTICRHNNPIASFEWRPCVTAGIGIGLKQLNNSQKSSKKKVSAVASWAAASSMALLTQTEEQYSSARRMKS</sequence>
<dbReference type="PANTHER" id="PTHR13950:SF9">
    <property type="entry name" value="RABCONNECTIN-3A"/>
    <property type="match status" value="1"/>
</dbReference>
<dbReference type="Pfam" id="PF00400">
    <property type="entry name" value="WD40"/>
    <property type="match status" value="1"/>
</dbReference>
<dbReference type="InterPro" id="IPR052208">
    <property type="entry name" value="DmX-like/RAVE_component"/>
</dbReference>
<dbReference type="InterPro" id="IPR001680">
    <property type="entry name" value="WD40_rpt"/>
</dbReference>
<evidence type="ECO:0000313" key="2">
    <source>
        <dbReference type="Proteomes" id="UP000324800"/>
    </source>
</evidence>
<accession>A0A5J4W2F2</accession>
<dbReference type="AlphaFoldDB" id="A0A5J4W2F2"/>
<protein>
    <submittedName>
        <fullName evidence="1">Uncharacterized protein</fullName>
    </submittedName>
</protein>
<dbReference type="SMART" id="SM00320">
    <property type="entry name" value="WD40"/>
    <property type="match status" value="3"/>
</dbReference>
<dbReference type="InterPro" id="IPR036322">
    <property type="entry name" value="WD40_repeat_dom_sf"/>
</dbReference>
<proteinExistence type="predicted"/>
<gene>
    <name evidence="1" type="ORF">EZS28_015407</name>
</gene>
<comment type="caution">
    <text evidence="1">The sequence shown here is derived from an EMBL/GenBank/DDBJ whole genome shotgun (WGS) entry which is preliminary data.</text>
</comment>
<dbReference type="Proteomes" id="UP000324800">
    <property type="component" value="Unassembled WGS sequence"/>
</dbReference>